<proteinExistence type="predicted"/>
<organism evidence="1 2">
    <name type="scientific">Pangasianodon hypophthalmus</name>
    <name type="common">Striped catfish</name>
    <name type="synonym">Helicophagus hypophthalmus</name>
    <dbReference type="NCBI Taxonomy" id="310915"/>
    <lineage>
        <taxon>Eukaryota</taxon>
        <taxon>Metazoa</taxon>
        <taxon>Chordata</taxon>
        <taxon>Craniata</taxon>
        <taxon>Vertebrata</taxon>
        <taxon>Euteleostomi</taxon>
        <taxon>Actinopterygii</taxon>
        <taxon>Neopterygii</taxon>
        <taxon>Teleostei</taxon>
        <taxon>Ostariophysi</taxon>
        <taxon>Siluriformes</taxon>
        <taxon>Pangasiidae</taxon>
        <taxon>Pangasianodon</taxon>
    </lineage>
</organism>
<keyword evidence="2" id="KW-1185">Reference proteome</keyword>
<protein>
    <submittedName>
        <fullName evidence="1">Uncharacterized protein</fullName>
    </submittedName>
</protein>
<dbReference type="InterPro" id="IPR052958">
    <property type="entry name" value="IFN-induced_PKR_regulator"/>
</dbReference>
<dbReference type="Proteomes" id="UP000327468">
    <property type="component" value="Chromosome 28"/>
</dbReference>
<dbReference type="PANTHER" id="PTHR46289:SF19">
    <property type="entry name" value="ZINC FINGER MYM-TYPE CONTAINING 1"/>
    <property type="match status" value="1"/>
</dbReference>
<evidence type="ECO:0000313" key="2">
    <source>
        <dbReference type="Proteomes" id="UP000327468"/>
    </source>
</evidence>
<dbReference type="EMBL" id="VFJC01000029">
    <property type="protein sequence ID" value="KAB5518448.1"/>
    <property type="molecule type" value="Genomic_DNA"/>
</dbReference>
<reference evidence="1 2" key="1">
    <citation type="submission" date="2019-06" db="EMBL/GenBank/DDBJ databases">
        <title>A chromosome-scale genome assembly of the striped catfish, Pangasianodon hypophthalmus.</title>
        <authorList>
            <person name="Wen M."/>
            <person name="Zahm M."/>
            <person name="Roques C."/>
            <person name="Cabau C."/>
            <person name="Klopp C."/>
            <person name="Donnadieu C."/>
            <person name="Jouanno E."/>
            <person name="Avarre J.-C."/>
            <person name="Campet M."/>
            <person name="Ha T.T.T."/>
            <person name="Dugue R."/>
            <person name="Lampietro C."/>
            <person name="Louis A."/>
            <person name="Herpin A."/>
            <person name="Echchiki A."/>
            <person name="Berthelot C."/>
            <person name="Parey E."/>
            <person name="Roest-Crollius H."/>
            <person name="Braasch I."/>
            <person name="Postlethwait J."/>
            <person name="Bobe J."/>
            <person name="Montfort J."/>
            <person name="Bouchez O."/>
            <person name="Begum T."/>
            <person name="Schartl M."/>
            <person name="Guiguen Y."/>
        </authorList>
    </citation>
    <scope>NUCLEOTIDE SEQUENCE [LARGE SCALE GENOMIC DNA]</scope>
    <source>
        <strain evidence="1 2">Indonesia</strain>
        <tissue evidence="1">Blood</tissue>
    </source>
</reference>
<comment type="caution">
    <text evidence="1">The sequence shown here is derived from an EMBL/GenBank/DDBJ whole genome shotgun (WGS) entry which is preliminary data.</text>
</comment>
<dbReference type="AlphaFoldDB" id="A0A5N5JGZ3"/>
<gene>
    <name evidence="1" type="ORF">PHYPO_G00166020</name>
</gene>
<sequence>MSTLLHLTQQENRWTILKEHVKNFTLKALSTTRWECRAEAVKAIHYQLPEIVKALTALEEYAAEKRDADVVSTAESICKELQRWPFMVSTIVWYNVLFQINRVSKILESPKVSIETVRKEIRAVKEFLQEFRNRGFNSAQTEAREIAEKLEVEMSWPEVRQRRKAKQFDYEGTEYTQSTAEELFEREFFFCL</sequence>
<evidence type="ECO:0000313" key="1">
    <source>
        <dbReference type="EMBL" id="KAB5518448.1"/>
    </source>
</evidence>
<accession>A0A5N5JGZ3</accession>
<name>A0A5N5JGZ3_PANHP</name>
<dbReference type="PANTHER" id="PTHR46289">
    <property type="entry name" value="52 KDA REPRESSOR OF THE INHIBITOR OF THE PROTEIN KINASE-LIKE PROTEIN-RELATED"/>
    <property type="match status" value="1"/>
</dbReference>